<dbReference type="OrthoDB" id="4748350at2"/>
<feature type="signal peptide" evidence="3">
    <location>
        <begin position="1"/>
        <end position="23"/>
    </location>
</feature>
<dbReference type="Proteomes" id="UP000295685">
    <property type="component" value="Unassembled WGS sequence"/>
</dbReference>
<feature type="compositionally biased region" description="Pro residues" evidence="2">
    <location>
        <begin position="28"/>
        <end position="47"/>
    </location>
</feature>
<evidence type="ECO:0000256" key="1">
    <source>
        <dbReference type="ARBA" id="ARBA00022729"/>
    </source>
</evidence>
<evidence type="ECO:0000313" key="4">
    <source>
        <dbReference type="EMBL" id="TDZ93316.1"/>
    </source>
</evidence>
<feature type="chain" id="PRO_5020632298" evidence="3">
    <location>
        <begin position="24"/>
        <end position="227"/>
    </location>
</feature>
<evidence type="ECO:0000313" key="6">
    <source>
        <dbReference type="Proteomes" id="UP000294844"/>
    </source>
</evidence>
<protein>
    <submittedName>
        <fullName evidence="4">MspA</fullName>
    </submittedName>
</protein>
<keyword evidence="1 3" id="KW-0732">Signal</keyword>
<dbReference type="Proteomes" id="UP000294844">
    <property type="component" value="Unassembled WGS sequence"/>
</dbReference>
<evidence type="ECO:0000313" key="5">
    <source>
        <dbReference type="EMBL" id="TEA07907.1"/>
    </source>
</evidence>
<dbReference type="EMBL" id="PECK01000007">
    <property type="protein sequence ID" value="TDZ93316.1"/>
    <property type="molecule type" value="Genomic_DNA"/>
</dbReference>
<dbReference type="Gene3D" id="2.10.300.10">
    <property type="entry name" value="Porin MspA ribbon domain"/>
    <property type="match status" value="1"/>
</dbReference>
<dbReference type="EMBL" id="PECM01000004">
    <property type="protein sequence ID" value="TEA07907.1"/>
    <property type="molecule type" value="Genomic_DNA"/>
</dbReference>
<evidence type="ECO:0000256" key="3">
    <source>
        <dbReference type="SAM" id="SignalP"/>
    </source>
</evidence>
<reference evidence="6 7" key="1">
    <citation type="journal article" date="2019" name="Sci. Rep.">
        <title>Extended insight into the Mycobacterium chelonae-abscessus complex through whole genome sequencing of Mycobacterium salmoniphilum outbreak and Mycobacterium salmoniphilum-like strains.</title>
        <authorList>
            <person name="Behra P.R.K."/>
            <person name="Das S."/>
            <person name="Pettersson B.M.F."/>
            <person name="Shirreff L."/>
            <person name="DuCote T."/>
            <person name="Jacobsson K.G."/>
            <person name="Ennis D.G."/>
            <person name="Kirsebom L.A."/>
        </authorList>
    </citation>
    <scope>NUCLEOTIDE SEQUENCE [LARGE SCALE GENOMIC DNA]</scope>
    <source>
        <strain evidence="5 6">CCUG 60883</strain>
        <strain evidence="4 7">CCUG 60885</strain>
    </source>
</reference>
<dbReference type="Pfam" id="PF09203">
    <property type="entry name" value="MspA"/>
    <property type="match status" value="1"/>
</dbReference>
<keyword evidence="6" id="KW-1185">Reference proteome</keyword>
<evidence type="ECO:0000313" key="7">
    <source>
        <dbReference type="Proteomes" id="UP000295685"/>
    </source>
</evidence>
<proteinExistence type="predicted"/>
<sequence length="227" mass="23044" precursor="true">MFKSLVTLTAACALAASAPLALADPDDPPPVQPVADAPPPADGPPPDNGLVGSEDPGIVKTPDGWTLTVGAKDETQLPIPPLTTATSSREYLAGGTFTGSAKGGGSTKLSGGTLEAGYQIGCGISLNTVKLNGSIGLNAGLGTAGITSVGMPIQGQIEVHPQPGEVINVSVDKKKYKGSEARITLKDVHIKIDGCIGQSFLRSYAVLTSSSKDNDDIVAYYGVTKTV</sequence>
<dbReference type="SUPFAM" id="SSF56959">
    <property type="entry name" value="Leukocidin-like"/>
    <property type="match status" value="1"/>
</dbReference>
<evidence type="ECO:0000256" key="2">
    <source>
        <dbReference type="SAM" id="MobiDB-lite"/>
    </source>
</evidence>
<organism evidence="4 7">
    <name type="scientific">Mycobacteroides salmoniphilum</name>
    <dbReference type="NCBI Taxonomy" id="404941"/>
    <lineage>
        <taxon>Bacteria</taxon>
        <taxon>Bacillati</taxon>
        <taxon>Actinomycetota</taxon>
        <taxon>Actinomycetes</taxon>
        <taxon>Mycobacteriales</taxon>
        <taxon>Mycobacteriaceae</taxon>
        <taxon>Mycobacteroides</taxon>
    </lineage>
</organism>
<dbReference type="Gene3D" id="2.60.40.1650">
    <property type="entry name" value="Porin MspA (Ig-like beta-sandwich domain)"/>
    <property type="match status" value="1"/>
</dbReference>
<feature type="region of interest" description="Disordered" evidence="2">
    <location>
        <begin position="23"/>
        <end position="80"/>
    </location>
</feature>
<name>A0A4R8SDC1_9MYCO</name>
<dbReference type="InterPro" id="IPR036435">
    <property type="entry name" value="Leukocidin/porin_MspA_sf"/>
</dbReference>
<dbReference type="AlphaFoldDB" id="A0A4R8SDC1"/>
<comment type="caution">
    <text evidence="4">The sequence shown here is derived from an EMBL/GenBank/DDBJ whole genome shotgun (WGS) entry which is preliminary data.</text>
</comment>
<accession>A0A4R8SDC1</accession>
<gene>
    <name evidence="5" type="ORF">CCUG60883_00971</name>
    <name evidence="4" type="ORF">CCUG60885_03821</name>
</gene>
<dbReference type="RefSeq" id="WP_078359410.1">
    <property type="nucleotide sequence ID" value="NZ_PECK01000007.1"/>
</dbReference>
<dbReference type="InterPro" id="IPR015286">
    <property type="entry name" value="Porin_fam_mycobact-type"/>
</dbReference>